<dbReference type="SUPFAM" id="SSF56672">
    <property type="entry name" value="DNA/RNA polymerases"/>
    <property type="match status" value="1"/>
</dbReference>
<dbReference type="AlphaFoldDB" id="A0AAQ3KGA8"/>
<sequence>MTNEEHSAMTRKFTEREITMAVNNMGRGKAPGPNGFSLEFYSFFWDDIKHALISVMEKFHEREIIPETWGKTNLILAKCLVNRLRPMIKYCISKEQGAFVEKRNLQDNVIVLSEIVNVVRKSKRSVSYIFIKMDLKKTYDRVSWEALDKIWEKMNVPRKMRNWLNACMKTARYRCLVNGQQSNEFKSHKGIRQGNPLSPYMFIMLQELLTLLIKKEVGKGNIKAYKYKEISISHLLFADDIIFTIKGSRMSCLHLKKVLEVYSKVTNQKVNLDKSEIYYPDDCEERTKNEIMSILGINEGKYPIKYLGTYIDKGIIPMKYQRIAIEKAEKRIECWASKIVSQAGKVVLINSVINSMPVYSLLTTWLNEKVVEEHKKMIRKYMWKSSEKKHGFYLVNWNKVTCSKLNGGIGIMRYDIHAKRVLALLNRKNQIWVNLTRRKYVDFHP</sequence>
<protein>
    <recommendedName>
        <fullName evidence="1">Reverse transcriptase domain-containing protein</fullName>
    </recommendedName>
</protein>
<keyword evidence="3" id="KW-1185">Reference proteome</keyword>
<dbReference type="PANTHER" id="PTHR31635">
    <property type="entry name" value="REVERSE TRANSCRIPTASE DOMAIN-CONTAINING PROTEIN-RELATED"/>
    <property type="match status" value="1"/>
</dbReference>
<feature type="domain" description="Reverse transcriptase" evidence="1">
    <location>
        <begin position="1"/>
        <end position="311"/>
    </location>
</feature>
<dbReference type="InterPro" id="IPR000477">
    <property type="entry name" value="RT_dom"/>
</dbReference>
<accession>A0AAQ3KGA8</accession>
<dbReference type="InterPro" id="IPR043502">
    <property type="entry name" value="DNA/RNA_pol_sf"/>
</dbReference>
<evidence type="ECO:0000313" key="2">
    <source>
        <dbReference type="EMBL" id="WOL06815.1"/>
    </source>
</evidence>
<dbReference type="PROSITE" id="PS50878">
    <property type="entry name" value="RT_POL"/>
    <property type="match status" value="1"/>
</dbReference>
<evidence type="ECO:0000259" key="1">
    <source>
        <dbReference type="PROSITE" id="PS50878"/>
    </source>
</evidence>
<dbReference type="CDD" id="cd01650">
    <property type="entry name" value="RT_nLTR_like"/>
    <property type="match status" value="1"/>
</dbReference>
<evidence type="ECO:0000313" key="3">
    <source>
        <dbReference type="Proteomes" id="UP001327560"/>
    </source>
</evidence>
<dbReference type="Pfam" id="PF00078">
    <property type="entry name" value="RVT_1"/>
    <property type="match status" value="1"/>
</dbReference>
<dbReference type="Proteomes" id="UP001327560">
    <property type="component" value="Chromosome 5"/>
</dbReference>
<proteinExistence type="predicted"/>
<reference evidence="2 3" key="1">
    <citation type="submission" date="2023-10" db="EMBL/GenBank/DDBJ databases">
        <title>Chromosome-scale genome assembly provides insights into flower coloration mechanisms of Canna indica.</title>
        <authorList>
            <person name="Li C."/>
        </authorList>
    </citation>
    <scope>NUCLEOTIDE SEQUENCE [LARGE SCALE GENOMIC DNA]</scope>
    <source>
        <tissue evidence="2">Flower</tissue>
    </source>
</reference>
<organism evidence="2 3">
    <name type="scientific">Canna indica</name>
    <name type="common">Indian-shot</name>
    <dbReference type="NCBI Taxonomy" id="4628"/>
    <lineage>
        <taxon>Eukaryota</taxon>
        <taxon>Viridiplantae</taxon>
        <taxon>Streptophyta</taxon>
        <taxon>Embryophyta</taxon>
        <taxon>Tracheophyta</taxon>
        <taxon>Spermatophyta</taxon>
        <taxon>Magnoliopsida</taxon>
        <taxon>Liliopsida</taxon>
        <taxon>Zingiberales</taxon>
        <taxon>Cannaceae</taxon>
        <taxon>Canna</taxon>
    </lineage>
</organism>
<gene>
    <name evidence="2" type="ORF">Cni_G15549</name>
</gene>
<dbReference type="PANTHER" id="PTHR31635:SF196">
    <property type="entry name" value="REVERSE TRANSCRIPTASE DOMAIN-CONTAINING PROTEIN-RELATED"/>
    <property type="match status" value="1"/>
</dbReference>
<name>A0AAQ3KGA8_9LILI</name>
<dbReference type="EMBL" id="CP136894">
    <property type="protein sequence ID" value="WOL06815.1"/>
    <property type="molecule type" value="Genomic_DNA"/>
</dbReference>